<protein>
    <recommendedName>
        <fullName evidence="5">Integrase</fullName>
    </recommendedName>
</protein>
<gene>
    <name evidence="1" type="ORF">GO485_08115</name>
    <name evidence="2" type="ORF">IP92_02778</name>
</gene>
<evidence type="ECO:0008006" key="5">
    <source>
        <dbReference type="Google" id="ProtNLM"/>
    </source>
</evidence>
<reference evidence="1 4" key="3">
    <citation type="submission" date="2019-12" db="EMBL/GenBank/DDBJ databases">
        <title>Draft Genome Sequences of Six Type Strains of the Genus Massilia.</title>
        <authorList>
            <person name="Miess H."/>
            <person name="Frediansyah A."/>
            <person name="Goeker M."/>
            <person name="Gross H."/>
        </authorList>
    </citation>
    <scope>NUCLEOTIDE SEQUENCE [LARGE SCALE GENOMIC DNA]</scope>
    <source>
        <strain evidence="1 4">DSM 26639</strain>
    </source>
</reference>
<dbReference type="AlphaFoldDB" id="A0A562PTE1"/>
<sequence length="105" mass="11887">MDVTVFRPRKGNIWHYRSVVIGERVQGSTRLTKRGEAEEFAGRVYSDAVIRASRGEPVPTLAELFNRQLAMHAQTASADHLRSVSVVRLLHLYWRAPKARPLCAC</sequence>
<dbReference type="Proteomes" id="UP000437862">
    <property type="component" value="Chromosome"/>
</dbReference>
<keyword evidence="4" id="KW-1185">Reference proteome</keyword>
<reference evidence="2" key="2">
    <citation type="submission" date="2019-07" db="EMBL/GenBank/DDBJ databases">
        <authorList>
            <person name="Whitman W."/>
            <person name="Huntemann M."/>
            <person name="Clum A."/>
            <person name="Pillay M."/>
            <person name="Palaniappan K."/>
            <person name="Varghese N."/>
            <person name="Mikhailova N."/>
            <person name="Stamatis D."/>
            <person name="Reddy T."/>
            <person name="Daum C."/>
            <person name="Shapiro N."/>
            <person name="Ivanova N."/>
            <person name="Kyrpides N."/>
            <person name="Woyke T."/>
        </authorList>
    </citation>
    <scope>NUCLEOTIDE SEQUENCE</scope>
    <source>
        <strain evidence="2">CGMCC 1.10685</strain>
    </source>
</reference>
<dbReference type="EMBL" id="CP046904">
    <property type="protein sequence ID" value="QGZ39018.1"/>
    <property type="molecule type" value="Genomic_DNA"/>
</dbReference>
<dbReference type="EMBL" id="VLKW01000004">
    <property type="protein sequence ID" value="TWI47717.1"/>
    <property type="molecule type" value="Genomic_DNA"/>
</dbReference>
<reference evidence="2 3" key="1">
    <citation type="journal article" date="2015" name="Stand. Genomic Sci.">
        <title>Genomic Encyclopedia of Bacterial and Archaeal Type Strains, Phase III: the genomes of soil and plant-associated and newly described type strains.</title>
        <authorList>
            <person name="Whitman W.B."/>
            <person name="Woyke T."/>
            <person name="Klenk H.P."/>
            <person name="Zhou Y."/>
            <person name="Lilburn T.G."/>
            <person name="Beck B.J."/>
            <person name="De Vos P."/>
            <person name="Vandamme P."/>
            <person name="Eisen J.A."/>
            <person name="Garrity G."/>
            <person name="Hugenholtz P."/>
            <person name="Kyrpides N.C."/>
        </authorList>
    </citation>
    <scope>NUCLEOTIDE SEQUENCE [LARGE SCALE GENOMIC DNA]</scope>
    <source>
        <strain evidence="2 3">CGMCC 1.10685</strain>
    </source>
</reference>
<evidence type="ECO:0000313" key="2">
    <source>
        <dbReference type="EMBL" id="TWI47717.1"/>
    </source>
</evidence>
<dbReference type="Proteomes" id="UP000315112">
    <property type="component" value="Unassembled WGS sequence"/>
</dbReference>
<evidence type="ECO:0000313" key="3">
    <source>
        <dbReference type="Proteomes" id="UP000315112"/>
    </source>
</evidence>
<accession>A0A562PTE1</accession>
<name>A0A562PTE1_9BURK</name>
<evidence type="ECO:0000313" key="4">
    <source>
        <dbReference type="Proteomes" id="UP000437862"/>
    </source>
</evidence>
<evidence type="ECO:0000313" key="1">
    <source>
        <dbReference type="EMBL" id="QGZ39018.1"/>
    </source>
</evidence>
<dbReference type="RefSeq" id="WP_145875747.1">
    <property type="nucleotide sequence ID" value="NZ_CP046904.1"/>
</dbReference>
<proteinExistence type="predicted"/>
<organism evidence="2 3">
    <name type="scientific">Pseudoduganella flava</name>
    <dbReference type="NCBI Taxonomy" id="871742"/>
    <lineage>
        <taxon>Bacteria</taxon>
        <taxon>Pseudomonadati</taxon>
        <taxon>Pseudomonadota</taxon>
        <taxon>Betaproteobacteria</taxon>
        <taxon>Burkholderiales</taxon>
        <taxon>Oxalobacteraceae</taxon>
        <taxon>Telluria group</taxon>
        <taxon>Pseudoduganella</taxon>
    </lineage>
</organism>